<reference evidence="3" key="1">
    <citation type="journal article" date="2018" name="Data Brief">
        <title>Genome sequence data from 17 accessions of Ensete ventricosum, a staple food crop for millions in Ethiopia.</title>
        <authorList>
            <person name="Yemataw Z."/>
            <person name="Muzemil S."/>
            <person name="Ambachew D."/>
            <person name="Tripathi L."/>
            <person name="Tesfaye K."/>
            <person name="Chala A."/>
            <person name="Farbos A."/>
            <person name="O'Neill P."/>
            <person name="Moore K."/>
            <person name="Grant M."/>
            <person name="Studholme D.J."/>
        </authorList>
    </citation>
    <scope>NUCLEOTIDE SEQUENCE [LARGE SCALE GENOMIC DNA]</scope>
    <source>
        <tissue evidence="3">Leaf</tissue>
    </source>
</reference>
<evidence type="ECO:0000256" key="1">
    <source>
        <dbReference type="SAM" id="MobiDB-lite"/>
    </source>
</evidence>
<dbReference type="AlphaFoldDB" id="A0A445MIN3"/>
<dbReference type="Pfam" id="PF03732">
    <property type="entry name" value="Retrotrans_gag"/>
    <property type="match status" value="1"/>
</dbReference>
<protein>
    <recommendedName>
        <fullName evidence="2">Retrotransposon gag domain-containing protein</fullName>
    </recommendedName>
</protein>
<dbReference type="EMBL" id="KV876114">
    <property type="protein sequence ID" value="RZR74099.1"/>
    <property type="molecule type" value="Genomic_DNA"/>
</dbReference>
<evidence type="ECO:0000313" key="3">
    <source>
        <dbReference type="EMBL" id="RZR74099.1"/>
    </source>
</evidence>
<name>A0A445MIN3_ENSVE</name>
<evidence type="ECO:0000259" key="2">
    <source>
        <dbReference type="Pfam" id="PF03732"/>
    </source>
</evidence>
<organism evidence="3">
    <name type="scientific">Ensete ventricosum</name>
    <name type="common">Abyssinian banana</name>
    <name type="synonym">Musa ensete</name>
    <dbReference type="NCBI Taxonomy" id="4639"/>
    <lineage>
        <taxon>Eukaryota</taxon>
        <taxon>Viridiplantae</taxon>
        <taxon>Streptophyta</taxon>
        <taxon>Embryophyta</taxon>
        <taxon>Tracheophyta</taxon>
        <taxon>Spermatophyta</taxon>
        <taxon>Magnoliopsida</taxon>
        <taxon>Liliopsida</taxon>
        <taxon>Zingiberales</taxon>
        <taxon>Musaceae</taxon>
        <taxon>Ensete</taxon>
    </lineage>
</organism>
<feature type="region of interest" description="Disordered" evidence="1">
    <location>
        <begin position="1"/>
        <end position="37"/>
    </location>
</feature>
<proteinExistence type="predicted"/>
<sequence length="386" mass="45458">MPSSSYSLCSHLSRSHRSSDPAACRAPTSSSSSDPVARQNPLPLLVVSISITIVPPLCHKLMPLTRQQKKELNIIDLQSYTMTTDDTLDARFKAFEARMEDRFQELLREIRRSRSESLNKTQHGESFKWSRSEKYDHGQDTRYTCMRMEFHRWEDRDLISWISRAEKFFHFHRTPEESTVEIASTQLEGDVIKWYDLYKTYHGVPSWGQFKRELLSRFGPSEYKNINGQLTKIHQTSTVQEYQSRVECLSNRTRDWSEIQLVRKFIEGLNPEIRCEVKARHPRTMIAVVSFASVHERKFIMDTRRNRSFNRQDIKVVNIDNHKQEQLLTVETIKEEIKIDNVELEYEGRDKLLTVETIKEEIKTDNVELEYEGHDKLLTIEPAKEE</sequence>
<feature type="domain" description="Retrotransposon gag" evidence="2">
    <location>
        <begin position="182"/>
        <end position="271"/>
    </location>
</feature>
<gene>
    <name evidence="3" type="ORF">BHM03_00032151</name>
</gene>
<accession>A0A445MIN3</accession>
<feature type="compositionally biased region" description="Low complexity" evidence="1">
    <location>
        <begin position="1"/>
        <end position="12"/>
    </location>
</feature>
<dbReference type="InterPro" id="IPR005162">
    <property type="entry name" value="Retrotrans_gag_dom"/>
</dbReference>
<dbReference type="Proteomes" id="UP000290560">
    <property type="component" value="Unassembled WGS sequence"/>
</dbReference>